<evidence type="ECO:0000256" key="7">
    <source>
        <dbReference type="ARBA" id="ARBA00023136"/>
    </source>
</evidence>
<evidence type="ECO:0000256" key="5">
    <source>
        <dbReference type="ARBA" id="ARBA00022692"/>
    </source>
</evidence>
<dbReference type="Pfam" id="PF12698">
    <property type="entry name" value="ABC2_membrane_3"/>
    <property type="match status" value="1"/>
</dbReference>
<feature type="transmembrane region" description="Helical" evidence="8">
    <location>
        <begin position="169"/>
        <end position="195"/>
    </location>
</feature>
<dbReference type="GO" id="GO:0140359">
    <property type="term" value="F:ABC-type transporter activity"/>
    <property type="evidence" value="ECO:0007669"/>
    <property type="project" value="InterPro"/>
</dbReference>
<dbReference type="RefSeq" id="WP_147651821.1">
    <property type="nucleotide sequence ID" value="NZ_DAMBUQ010000190.1"/>
</dbReference>
<protein>
    <submittedName>
        <fullName evidence="10">ABC transporter permease</fullName>
    </submittedName>
</protein>
<evidence type="ECO:0000313" key="11">
    <source>
        <dbReference type="Proteomes" id="UP000321296"/>
    </source>
</evidence>
<feature type="transmembrane region" description="Helical" evidence="8">
    <location>
        <begin position="338"/>
        <end position="360"/>
    </location>
</feature>
<dbReference type="Proteomes" id="UP000321296">
    <property type="component" value="Chromosome"/>
</dbReference>
<dbReference type="InterPro" id="IPR047817">
    <property type="entry name" value="ABC2_TM_bact-type"/>
</dbReference>
<evidence type="ECO:0000256" key="6">
    <source>
        <dbReference type="ARBA" id="ARBA00022989"/>
    </source>
</evidence>
<evidence type="ECO:0000256" key="1">
    <source>
        <dbReference type="ARBA" id="ARBA00004651"/>
    </source>
</evidence>
<dbReference type="InterPro" id="IPR051449">
    <property type="entry name" value="ABC-2_transporter_component"/>
</dbReference>
<keyword evidence="5 8" id="KW-0812">Transmembrane</keyword>
<dbReference type="PANTHER" id="PTHR30294">
    <property type="entry name" value="MEMBRANE COMPONENT OF ABC TRANSPORTER YHHJ-RELATED"/>
    <property type="match status" value="1"/>
</dbReference>
<feature type="transmembrane region" description="Helical" evidence="8">
    <location>
        <begin position="216"/>
        <end position="245"/>
    </location>
</feature>
<evidence type="ECO:0000256" key="2">
    <source>
        <dbReference type="ARBA" id="ARBA00007783"/>
    </source>
</evidence>
<evidence type="ECO:0000256" key="8">
    <source>
        <dbReference type="SAM" id="Phobius"/>
    </source>
</evidence>
<accession>A0A5B8T6D8</accession>
<evidence type="ECO:0000259" key="9">
    <source>
        <dbReference type="PROSITE" id="PS51012"/>
    </source>
</evidence>
<keyword evidence="6 8" id="KW-1133">Transmembrane helix</keyword>
<dbReference type="InterPro" id="IPR013525">
    <property type="entry name" value="ABC2_TM"/>
</dbReference>
<keyword evidence="4" id="KW-1003">Cell membrane</keyword>
<feature type="domain" description="ABC transmembrane type-2" evidence="9">
    <location>
        <begin position="127"/>
        <end position="363"/>
    </location>
</feature>
<dbReference type="PROSITE" id="PS51012">
    <property type="entry name" value="ABC_TM2"/>
    <property type="match status" value="1"/>
</dbReference>
<name>A0A5B8T6D8_LEUPS</name>
<dbReference type="AlphaFoldDB" id="A0A5B8T6D8"/>
<comment type="similarity">
    <text evidence="2">Belongs to the ABC-2 integral membrane protein family.</text>
</comment>
<comment type="subcellular location">
    <subcellularLocation>
        <location evidence="1">Cell membrane</location>
        <topology evidence="1">Multi-pass membrane protein</topology>
    </subcellularLocation>
</comment>
<organism evidence="10 11">
    <name type="scientific">Leuconostoc pseudomesenteroides</name>
    <dbReference type="NCBI Taxonomy" id="33968"/>
    <lineage>
        <taxon>Bacteria</taxon>
        <taxon>Bacillati</taxon>
        <taxon>Bacillota</taxon>
        <taxon>Bacilli</taxon>
        <taxon>Lactobacillales</taxon>
        <taxon>Lactobacillaceae</taxon>
        <taxon>Leuconostoc</taxon>
    </lineage>
</organism>
<proteinExistence type="inferred from homology"/>
<sequence length="366" mass="40626">MRIIAIFKRIMTELRRDKRTLAIVFVAPLLILTLLFAILQNSSSVTARLGVYQVDQTIVNQLKKNDNLHLVSLKERKSAKESLMQYNLSAVITQKENQLTVTYQNADTSLTGIVKADLTKTVSGEQMSKLKSALAKVTKRTKPGRAISEINSGMTINENYIYRKSNSSLFISIAPVMVGFFVFFFVFLISGISLLHERTTGTLNRLLISPVKRYEIVSAYTLAYGTLAVLQTVIIVSYVFFVLGVQNQGSFVLVLIINIILALVALSLGLLVSTFAASEFQMIQFIPLLVVPQIFFSGIFNISGMNQIWQGVAKIMPLYYGGDALTNVIKKGASISGVWLDLVVLIGFAIILLVLNIVGLKRYRRV</sequence>
<evidence type="ECO:0000256" key="3">
    <source>
        <dbReference type="ARBA" id="ARBA00022448"/>
    </source>
</evidence>
<feature type="transmembrane region" description="Helical" evidence="8">
    <location>
        <begin position="285"/>
        <end position="309"/>
    </location>
</feature>
<dbReference type="EMBL" id="CP042383">
    <property type="protein sequence ID" value="QEA42650.1"/>
    <property type="molecule type" value="Genomic_DNA"/>
</dbReference>
<dbReference type="KEGG" id="lpse:FGL85_09140"/>
<evidence type="ECO:0000256" key="4">
    <source>
        <dbReference type="ARBA" id="ARBA00022475"/>
    </source>
</evidence>
<reference evidence="10 11" key="1">
    <citation type="submission" date="2019-06" db="EMBL/GenBank/DDBJ databases">
        <title>Genome analyses of bacteria isolated from kimchi.</title>
        <authorList>
            <person name="Lee S."/>
            <person name="Ahn S."/>
            <person name="Roh S."/>
        </authorList>
    </citation>
    <scope>NUCLEOTIDE SEQUENCE [LARGE SCALE GENOMIC DNA]</scope>
    <source>
        <strain evidence="10 11">CBA3630</strain>
    </source>
</reference>
<evidence type="ECO:0000313" key="10">
    <source>
        <dbReference type="EMBL" id="QEA42650.1"/>
    </source>
</evidence>
<dbReference type="PANTHER" id="PTHR30294:SF38">
    <property type="entry name" value="TRANSPORT PERMEASE PROTEIN"/>
    <property type="match status" value="1"/>
</dbReference>
<feature type="transmembrane region" description="Helical" evidence="8">
    <location>
        <begin position="251"/>
        <end position="273"/>
    </location>
</feature>
<keyword evidence="7 8" id="KW-0472">Membrane</keyword>
<keyword evidence="3" id="KW-0813">Transport</keyword>
<dbReference type="GO" id="GO:0005886">
    <property type="term" value="C:plasma membrane"/>
    <property type="evidence" value="ECO:0007669"/>
    <property type="project" value="UniProtKB-SubCell"/>
</dbReference>
<gene>
    <name evidence="10" type="ORF">FGL85_09140</name>
</gene>